<keyword evidence="6" id="KW-1185">Reference proteome</keyword>
<dbReference type="GO" id="GO:0008270">
    <property type="term" value="F:zinc ion binding"/>
    <property type="evidence" value="ECO:0007669"/>
    <property type="project" value="UniProtKB-KW"/>
</dbReference>
<evidence type="ECO:0000259" key="4">
    <source>
        <dbReference type="Pfam" id="PF10058"/>
    </source>
</evidence>
<accession>A0A9P9IMW6</accession>
<evidence type="ECO:0000256" key="2">
    <source>
        <dbReference type="SAM" id="Coils"/>
    </source>
</evidence>
<dbReference type="GO" id="GO:0071788">
    <property type="term" value="P:endoplasmic reticulum tubular network maintenance"/>
    <property type="evidence" value="ECO:0007669"/>
    <property type="project" value="UniProtKB-UniRule"/>
</dbReference>
<gene>
    <name evidence="5" type="ORF">EDB81DRAFT_846829</name>
</gene>
<comment type="domain">
    <text evidence="1">The C4-type zinc finger motif is necessary both for its ER three-way tubular junction localization and formation.</text>
</comment>
<keyword evidence="1" id="KW-0479">Metal-binding</keyword>
<name>A0A9P9IMW6_9HYPO</name>
<feature type="transmembrane region" description="Helical" evidence="1">
    <location>
        <begin position="46"/>
        <end position="69"/>
    </location>
</feature>
<comment type="similarity">
    <text evidence="1">Belongs to the lunapark family.</text>
</comment>
<evidence type="ECO:0000256" key="3">
    <source>
        <dbReference type="SAM" id="MobiDB-lite"/>
    </source>
</evidence>
<protein>
    <recommendedName>
        <fullName evidence="1">Endoplasmic reticulum junction formation protein lunapark</fullName>
    </recommendedName>
</protein>
<feature type="region of interest" description="Disordered" evidence="3">
    <location>
        <begin position="138"/>
        <end position="244"/>
    </location>
</feature>
<sequence length="375" mass="40944">MAIWPWRGDDSSTASFEKTLSTLSTKITDSQARLDRLRSSSRRARVLWTLYLSFAYLVYTIVLLLVVGYKNLGAYEWTGLVGGPILIYLTRTTLNAYYTFRIESLTASLKDYQQEREKTIQKLKDATKYDSTMELIEKYGGRDGGQGGKPKDKKKDTVDGDGDDNSQKAKDKKENAGPGPQSRTRMPPPPTANIQRRDGPAVSASNSMEPSAEFAPNAEFAPSAFPAGQAPPPPPFGYTQNNATPSEPHWYDRIFDVLLGEDEAAVKNRIVLICSSCRLVNGQAPPGTKALSELGPWKCMSCGALNGELDEGKRIVNEVLGHAAGDAALEQENNTGDEVEDASSDDVVDVVKEHILEVNDGPAAAARKRRGKGKK</sequence>
<dbReference type="InterPro" id="IPR019273">
    <property type="entry name" value="Lunapark_Znf"/>
</dbReference>
<comment type="subcellular location">
    <subcellularLocation>
        <location evidence="1">Endoplasmic reticulum membrane</location>
        <topology evidence="1">Multi-pass membrane protein</topology>
    </subcellularLocation>
</comment>
<dbReference type="PANTHER" id="PTHR22166:SF12">
    <property type="entry name" value="ENDOPLASMIC RETICULUM JUNCTION FORMATION PROTEIN LUNAPARK"/>
    <property type="match status" value="1"/>
</dbReference>
<feature type="coiled-coil region" evidence="2">
    <location>
        <begin position="102"/>
        <end position="129"/>
    </location>
</feature>
<dbReference type="EMBL" id="JAGMUV010000020">
    <property type="protein sequence ID" value="KAH7126196.1"/>
    <property type="molecule type" value="Genomic_DNA"/>
</dbReference>
<dbReference type="AlphaFoldDB" id="A0A9P9IMW6"/>
<dbReference type="OrthoDB" id="1725934at2759"/>
<evidence type="ECO:0000313" key="6">
    <source>
        <dbReference type="Proteomes" id="UP000738349"/>
    </source>
</evidence>
<dbReference type="Pfam" id="PF10058">
    <property type="entry name" value="Zn_ribbon_10"/>
    <property type="match status" value="1"/>
</dbReference>
<dbReference type="InterPro" id="IPR040115">
    <property type="entry name" value="Lnp"/>
</dbReference>
<comment type="function">
    <text evidence="1">Plays a role in determining ER morphology.</text>
</comment>
<evidence type="ECO:0000313" key="5">
    <source>
        <dbReference type="EMBL" id="KAH7126196.1"/>
    </source>
</evidence>
<keyword evidence="1" id="KW-0472">Membrane</keyword>
<keyword evidence="1" id="KW-0256">Endoplasmic reticulum</keyword>
<keyword evidence="2" id="KW-0175">Coiled coil</keyword>
<feature type="transmembrane region" description="Helical" evidence="1">
    <location>
        <begin position="81"/>
        <end position="100"/>
    </location>
</feature>
<keyword evidence="1" id="KW-0862">Zinc</keyword>
<feature type="domain" description="Lunapark zinc ribbon" evidence="4">
    <location>
        <begin position="250"/>
        <end position="306"/>
    </location>
</feature>
<proteinExistence type="inferred from homology"/>
<comment type="caution">
    <text evidence="5">The sequence shown here is derived from an EMBL/GenBank/DDBJ whole genome shotgun (WGS) entry which is preliminary data.</text>
</comment>
<dbReference type="GO" id="GO:0098826">
    <property type="term" value="C:endoplasmic reticulum tubular network membrane"/>
    <property type="evidence" value="ECO:0007669"/>
    <property type="project" value="UniProtKB-UniRule"/>
</dbReference>
<evidence type="ECO:0000256" key="1">
    <source>
        <dbReference type="RuleBase" id="RU367073"/>
    </source>
</evidence>
<keyword evidence="1" id="KW-1133">Transmembrane helix</keyword>
<feature type="compositionally biased region" description="Basic and acidic residues" evidence="3">
    <location>
        <begin position="149"/>
        <end position="158"/>
    </location>
</feature>
<keyword evidence="1" id="KW-0812">Transmembrane</keyword>
<reference evidence="5" key="1">
    <citation type="journal article" date="2021" name="Nat. Commun.">
        <title>Genetic determinants of endophytism in the Arabidopsis root mycobiome.</title>
        <authorList>
            <person name="Mesny F."/>
            <person name="Miyauchi S."/>
            <person name="Thiergart T."/>
            <person name="Pickel B."/>
            <person name="Atanasova L."/>
            <person name="Karlsson M."/>
            <person name="Huettel B."/>
            <person name="Barry K.W."/>
            <person name="Haridas S."/>
            <person name="Chen C."/>
            <person name="Bauer D."/>
            <person name="Andreopoulos W."/>
            <person name="Pangilinan J."/>
            <person name="LaButti K."/>
            <person name="Riley R."/>
            <person name="Lipzen A."/>
            <person name="Clum A."/>
            <person name="Drula E."/>
            <person name="Henrissat B."/>
            <person name="Kohler A."/>
            <person name="Grigoriev I.V."/>
            <person name="Martin F.M."/>
            <person name="Hacquard S."/>
        </authorList>
    </citation>
    <scope>NUCLEOTIDE SEQUENCE</scope>
    <source>
        <strain evidence="5">MPI-CAGE-AT-0147</strain>
    </source>
</reference>
<keyword evidence="1" id="KW-0863">Zinc-finger</keyword>
<dbReference type="GO" id="GO:1903373">
    <property type="term" value="P:positive regulation of endoplasmic reticulum tubular network organization"/>
    <property type="evidence" value="ECO:0007669"/>
    <property type="project" value="UniProtKB-UniRule"/>
</dbReference>
<feature type="compositionally biased region" description="Basic and acidic residues" evidence="3">
    <location>
        <begin position="165"/>
        <end position="175"/>
    </location>
</feature>
<dbReference type="PANTHER" id="PTHR22166">
    <property type="entry name" value="ENDOPLASMIC RETICULUM JUNCTION FORMATION PROTEIN LUNAPARK"/>
    <property type="match status" value="1"/>
</dbReference>
<dbReference type="Proteomes" id="UP000738349">
    <property type="component" value="Unassembled WGS sequence"/>
</dbReference>
<organism evidence="5 6">
    <name type="scientific">Dactylonectria macrodidyma</name>
    <dbReference type="NCBI Taxonomy" id="307937"/>
    <lineage>
        <taxon>Eukaryota</taxon>
        <taxon>Fungi</taxon>
        <taxon>Dikarya</taxon>
        <taxon>Ascomycota</taxon>
        <taxon>Pezizomycotina</taxon>
        <taxon>Sordariomycetes</taxon>
        <taxon>Hypocreomycetidae</taxon>
        <taxon>Hypocreales</taxon>
        <taxon>Nectriaceae</taxon>
        <taxon>Dactylonectria</taxon>
    </lineage>
</organism>